<reference evidence="1 2" key="1">
    <citation type="submission" date="2011-07" db="EMBL/GenBank/DDBJ databases">
        <authorList>
            <person name="Genoscope - CEA"/>
        </authorList>
    </citation>
    <scope>NUCLEOTIDE SEQUENCE [LARGE SCALE GENOMIC DNA]</scope>
    <source>
        <strain evidence="2">lorraine</strain>
    </source>
</reference>
<evidence type="ECO:0000313" key="2">
    <source>
        <dbReference type="Proteomes" id="UP000010102"/>
    </source>
</evidence>
<accession>A0AAI9QBA1</accession>
<dbReference type="Proteomes" id="UP000010102">
    <property type="component" value="Chromosome"/>
</dbReference>
<sequence>MIEGMIGIAISIISVVIPIVWPAIPTWVGVLGLILGAFLIGIAVGLFFNKRKPNLALRAELTFHFYGDTRNPKLLSSENLWRWYLLRNCFVTVDNQGITHKITISNLYITFDTPVKIGTVEVNSPDSKLPAYEVKEYNNRFVIIVFQDELTSGTLNITVK</sequence>
<dbReference type="AlphaFoldDB" id="A0AAI9QBA1"/>
<gene>
    <name evidence="1" type="ORF">LPO_3234</name>
</gene>
<dbReference type="EMBL" id="FQ958210">
    <property type="protein sequence ID" value="CCD07158.1"/>
    <property type="molecule type" value="Genomic_DNA"/>
</dbReference>
<name>A0AAI9QBA1_LEGPN</name>
<protein>
    <submittedName>
        <fullName evidence="1">Uncharacterized protein</fullName>
    </submittedName>
</protein>
<organism evidence="1 2">
    <name type="scientific">Legionella pneumophila subsp. pneumophila</name>
    <dbReference type="NCBI Taxonomy" id="91891"/>
    <lineage>
        <taxon>Bacteria</taxon>
        <taxon>Pseudomonadati</taxon>
        <taxon>Pseudomonadota</taxon>
        <taxon>Gammaproteobacteria</taxon>
        <taxon>Legionellales</taxon>
        <taxon>Legionellaceae</taxon>
        <taxon>Legionella</taxon>
    </lineage>
</organism>
<dbReference type="KEGG" id="lpo:LPO_3234"/>
<proteinExistence type="predicted"/>
<evidence type="ECO:0000313" key="1">
    <source>
        <dbReference type="EMBL" id="CCD07158.1"/>
    </source>
</evidence>
<dbReference type="RefSeq" id="WP_014842908.1">
    <property type="nucleotide sequence ID" value="NC_018139.1"/>
</dbReference>